<proteinExistence type="predicted"/>
<sequence length="133" mass="14681">MAALGSALVEAIPAGNQMSGEPENLVLQLLRDMRAEMSSMRGDISGIEANMATKGQIAELRAELKSDMHSLRADVASDLMTLEKKLSEQITGLRRSVIEYHSSMIGHGVLITELEERVRRLEQHLKLPPHDAH</sequence>
<accession>A0ABN6VHM7</accession>
<evidence type="ECO:0000313" key="1">
    <source>
        <dbReference type="EMBL" id="BDV34661.1"/>
    </source>
</evidence>
<reference evidence="1 2" key="1">
    <citation type="journal article" date="2023" name="Int. J. Syst. Evol. Microbiol.">
        <title>Methylocystis iwaonis sp. nov., a type II methane-oxidizing bacterium from surface soil of a rice paddy field in Japan, and emended description of the genus Methylocystis (ex Whittenbury et al. 1970) Bowman et al. 1993.</title>
        <authorList>
            <person name="Kaise H."/>
            <person name="Sawadogo J.B."/>
            <person name="Alam M.S."/>
            <person name="Ueno C."/>
            <person name="Dianou D."/>
            <person name="Shinjo R."/>
            <person name="Asakawa S."/>
        </authorList>
    </citation>
    <scope>NUCLEOTIDE SEQUENCE [LARGE SCALE GENOMIC DNA]</scope>
    <source>
        <strain evidence="1 2">SS37A-Re</strain>
    </source>
</reference>
<organism evidence="1 2">
    <name type="scientific">Methylocystis iwaonis</name>
    <dbReference type="NCBI Taxonomy" id="2885079"/>
    <lineage>
        <taxon>Bacteria</taxon>
        <taxon>Pseudomonadati</taxon>
        <taxon>Pseudomonadota</taxon>
        <taxon>Alphaproteobacteria</taxon>
        <taxon>Hyphomicrobiales</taxon>
        <taxon>Methylocystaceae</taxon>
        <taxon>Methylocystis</taxon>
    </lineage>
</organism>
<protein>
    <submittedName>
        <fullName evidence="1">Uncharacterized protein</fullName>
    </submittedName>
</protein>
<dbReference type="Proteomes" id="UP001317629">
    <property type="component" value="Chromosome"/>
</dbReference>
<evidence type="ECO:0000313" key="2">
    <source>
        <dbReference type="Proteomes" id="UP001317629"/>
    </source>
</evidence>
<keyword evidence="2" id="KW-1185">Reference proteome</keyword>
<dbReference type="EMBL" id="AP027142">
    <property type="protein sequence ID" value="BDV34661.1"/>
    <property type="molecule type" value="Genomic_DNA"/>
</dbReference>
<name>A0ABN6VHM7_9HYPH</name>
<gene>
    <name evidence="1" type="ORF">SS37A_21900</name>
</gene>